<protein>
    <submittedName>
        <fullName evidence="1">DUF3606 domain-containing protein</fullName>
    </submittedName>
</protein>
<dbReference type="EMBL" id="JAAKZG010000024">
    <property type="protein sequence ID" value="NGN45045.1"/>
    <property type="molecule type" value="Genomic_DNA"/>
</dbReference>
<comment type="caution">
    <text evidence="1">The sequence shown here is derived from an EMBL/GenBank/DDBJ whole genome shotgun (WGS) entry which is preliminary data.</text>
</comment>
<accession>A0A7C9VAH5</accession>
<proteinExistence type="predicted"/>
<sequence length="60" mass="6628">MADDKSKVKEDRKLVASGETYEVTAFAKKYGIPPSEAATIIKRYGPSRKKLDAHMASRNA</sequence>
<gene>
    <name evidence="1" type="ORF">G6N74_28725</name>
</gene>
<dbReference type="Proteomes" id="UP000481252">
    <property type="component" value="Unassembled WGS sequence"/>
</dbReference>
<keyword evidence="2" id="KW-1185">Reference proteome</keyword>
<dbReference type="AlphaFoldDB" id="A0A7C9VAH5"/>
<reference evidence="1 2" key="1">
    <citation type="submission" date="2020-02" db="EMBL/GenBank/DDBJ databases">
        <title>Genome sequence of the type strain CGMCC 1.15528 of Mesorhizobium zhangyense.</title>
        <authorList>
            <person name="Gao J."/>
            <person name="Sun J."/>
        </authorList>
    </citation>
    <scope>NUCLEOTIDE SEQUENCE [LARGE SCALE GENOMIC DNA]</scope>
    <source>
        <strain evidence="1 2">CGMCC 1.15528</strain>
    </source>
</reference>
<name>A0A7C9VAH5_9HYPH</name>
<organism evidence="1 2">
    <name type="scientific">Mesorhizobium zhangyense</name>
    <dbReference type="NCBI Taxonomy" id="1776730"/>
    <lineage>
        <taxon>Bacteria</taxon>
        <taxon>Pseudomonadati</taxon>
        <taxon>Pseudomonadota</taxon>
        <taxon>Alphaproteobacteria</taxon>
        <taxon>Hyphomicrobiales</taxon>
        <taxon>Phyllobacteriaceae</taxon>
        <taxon>Mesorhizobium</taxon>
    </lineage>
</organism>
<evidence type="ECO:0000313" key="2">
    <source>
        <dbReference type="Proteomes" id="UP000481252"/>
    </source>
</evidence>
<dbReference type="Pfam" id="PF12244">
    <property type="entry name" value="DUF3606"/>
    <property type="match status" value="1"/>
</dbReference>
<evidence type="ECO:0000313" key="1">
    <source>
        <dbReference type="EMBL" id="NGN45045.1"/>
    </source>
</evidence>
<dbReference type="InterPro" id="IPR022037">
    <property type="entry name" value="DUF3606"/>
</dbReference>